<dbReference type="GO" id="GO:0047324">
    <property type="term" value="F:phosphoenolpyruvate-glycerone phosphotransferase activity"/>
    <property type="evidence" value="ECO:0007669"/>
    <property type="project" value="UniProtKB-EC"/>
</dbReference>
<evidence type="ECO:0000313" key="9">
    <source>
        <dbReference type="Proteomes" id="UP001596160"/>
    </source>
</evidence>
<gene>
    <name evidence="8" type="ORF">ACFPRH_22155</name>
</gene>
<dbReference type="PANTHER" id="PTHR28629">
    <property type="entry name" value="TRIOKINASE/FMN CYCLASE"/>
    <property type="match status" value="1"/>
</dbReference>
<name>A0ABW0AN96_9ACTN</name>
<dbReference type="EC" id="2.7.1.121" evidence="8"/>
<dbReference type="Gene3D" id="3.30.1180.20">
    <property type="entry name" value="Dihydroxyacetone kinase, domain 2"/>
    <property type="match status" value="1"/>
</dbReference>
<dbReference type="PROSITE" id="PS51480">
    <property type="entry name" value="DHAL"/>
    <property type="match status" value="1"/>
</dbReference>
<dbReference type="SMART" id="SM01120">
    <property type="entry name" value="Dak2"/>
    <property type="match status" value="1"/>
</dbReference>
<evidence type="ECO:0000256" key="5">
    <source>
        <dbReference type="SAM" id="MobiDB-lite"/>
    </source>
</evidence>
<keyword evidence="2" id="KW-0547">Nucleotide-binding</keyword>
<dbReference type="PROSITE" id="PS51481">
    <property type="entry name" value="DHAK"/>
    <property type="match status" value="1"/>
</dbReference>
<keyword evidence="9" id="KW-1185">Reference proteome</keyword>
<dbReference type="Proteomes" id="UP001596160">
    <property type="component" value="Unassembled WGS sequence"/>
</dbReference>
<keyword evidence="1 8" id="KW-0808">Transferase</keyword>
<proteinExistence type="predicted"/>
<organism evidence="8 9">
    <name type="scientific">Streptomyces amakusaensis</name>
    <dbReference type="NCBI Taxonomy" id="67271"/>
    <lineage>
        <taxon>Bacteria</taxon>
        <taxon>Bacillati</taxon>
        <taxon>Actinomycetota</taxon>
        <taxon>Actinomycetes</taxon>
        <taxon>Kitasatosporales</taxon>
        <taxon>Streptomycetaceae</taxon>
        <taxon>Streptomyces</taxon>
    </lineage>
</organism>
<feature type="domain" description="DhaK" evidence="7">
    <location>
        <begin position="6"/>
        <end position="337"/>
    </location>
</feature>
<evidence type="ECO:0000256" key="3">
    <source>
        <dbReference type="ARBA" id="ARBA00022777"/>
    </source>
</evidence>
<dbReference type="SUPFAM" id="SSF82549">
    <property type="entry name" value="DAK1/DegV-like"/>
    <property type="match status" value="1"/>
</dbReference>
<evidence type="ECO:0000256" key="1">
    <source>
        <dbReference type="ARBA" id="ARBA00022679"/>
    </source>
</evidence>
<comment type="caution">
    <text evidence="8">The sequence shown here is derived from an EMBL/GenBank/DDBJ whole genome shotgun (WGS) entry which is preliminary data.</text>
</comment>
<feature type="region of interest" description="Disordered" evidence="5">
    <location>
        <begin position="338"/>
        <end position="363"/>
    </location>
</feature>
<dbReference type="EMBL" id="JBHSKP010000015">
    <property type="protein sequence ID" value="MFC5154446.1"/>
    <property type="molecule type" value="Genomic_DNA"/>
</dbReference>
<dbReference type="InterPro" id="IPR036117">
    <property type="entry name" value="DhaL_dom_sf"/>
</dbReference>
<sequence length="584" mass="58519">MSFFLPDHEAVLLGCRGLALSHPGIGVCPDPLYLLATRPSPGRKVALVAGGGAGHEPLDAGLLGRGGLDAVVPGPVFTSPTGAQVEAGARAAAALGARDAVLLIVKNYTGDRINFALAAERVRAAGIEVAEVVVDDDLATAGTAAGRRGTAGVLVVEKMLGAMADRGADVAALAELGSRVASATRSLAVCARAHTSPSLGLPAFPLPPGALDYGVGIHGERAARTVAAAGPVEDTVGRMLDELLAALPDGLPGGPSRPRDDGVIAVVSGLGGTGELELRAIGALVHRELTARGTPVRSLAAGVYATALDMAGFSITLTRTAPGWLELWTSPTDTPLRLPGPAGGGAALAPPQVSDGAPRRASRAGAPRAEGAFLRELHRLVLAAHADLTALDQAAGDGDFGDNFRGGVTEAARHARESRLAGTAALAETFRDRVGGSSGPLFGLLFTAMAPVADRAPADVRQLAAALQQALTRISAVGGAVPGDRTLLDALAPAARSLTAAPPHDRHRAVTAAAQAAIDGALATAALPARLGRASYTGVHGTGRPDPGAVAVALVLIALARVHEPGPAARLPDPARITHAGVLG</sequence>
<dbReference type="Pfam" id="PF02733">
    <property type="entry name" value="Dak1"/>
    <property type="match status" value="1"/>
</dbReference>
<evidence type="ECO:0000313" key="8">
    <source>
        <dbReference type="EMBL" id="MFC5154446.1"/>
    </source>
</evidence>
<reference evidence="9" key="1">
    <citation type="journal article" date="2019" name="Int. J. Syst. Evol. Microbiol.">
        <title>The Global Catalogue of Microorganisms (GCM) 10K type strain sequencing project: providing services to taxonomists for standard genome sequencing and annotation.</title>
        <authorList>
            <consortium name="The Broad Institute Genomics Platform"/>
            <consortium name="The Broad Institute Genome Sequencing Center for Infectious Disease"/>
            <person name="Wu L."/>
            <person name="Ma J."/>
        </authorList>
    </citation>
    <scope>NUCLEOTIDE SEQUENCE [LARGE SCALE GENOMIC DNA]</scope>
    <source>
        <strain evidence="9">PCU 266</strain>
    </source>
</reference>
<dbReference type="InterPro" id="IPR004007">
    <property type="entry name" value="DhaL_dom"/>
</dbReference>
<dbReference type="PANTHER" id="PTHR28629:SF4">
    <property type="entry name" value="TRIOKINASE_FMN CYCLASE"/>
    <property type="match status" value="1"/>
</dbReference>
<evidence type="ECO:0000256" key="2">
    <source>
        <dbReference type="ARBA" id="ARBA00022741"/>
    </source>
</evidence>
<keyword evidence="4" id="KW-0067">ATP-binding</keyword>
<evidence type="ECO:0000256" key="4">
    <source>
        <dbReference type="ARBA" id="ARBA00022840"/>
    </source>
</evidence>
<evidence type="ECO:0000259" key="6">
    <source>
        <dbReference type="PROSITE" id="PS51480"/>
    </source>
</evidence>
<dbReference type="SUPFAM" id="SSF101473">
    <property type="entry name" value="DhaL-like"/>
    <property type="match status" value="1"/>
</dbReference>
<dbReference type="InterPro" id="IPR050861">
    <property type="entry name" value="Dihydroxyacetone_Kinase"/>
</dbReference>
<evidence type="ECO:0000259" key="7">
    <source>
        <dbReference type="PROSITE" id="PS51481"/>
    </source>
</evidence>
<dbReference type="Pfam" id="PF02734">
    <property type="entry name" value="Dak2"/>
    <property type="match status" value="1"/>
</dbReference>
<feature type="domain" description="DhaL" evidence="6">
    <location>
        <begin position="368"/>
        <end position="561"/>
    </location>
</feature>
<accession>A0ABW0AN96</accession>
<keyword evidence="3 8" id="KW-0418">Kinase</keyword>
<dbReference type="Gene3D" id="3.40.50.10440">
    <property type="entry name" value="Dihydroxyacetone kinase, domain 1"/>
    <property type="match status" value="1"/>
</dbReference>
<dbReference type="InterPro" id="IPR004006">
    <property type="entry name" value="DhaK_dom"/>
</dbReference>
<dbReference type="Gene3D" id="1.25.40.340">
    <property type="match status" value="1"/>
</dbReference>
<dbReference type="RefSeq" id="WP_344481646.1">
    <property type="nucleotide sequence ID" value="NZ_BAAASB010000016.1"/>
</dbReference>
<protein>
    <submittedName>
        <fullName evidence="8">Dihydroxyacetone kinase subunit DhaK</fullName>
        <ecNumber evidence="8">2.7.1.121</ecNumber>
    </submittedName>
</protein>